<keyword evidence="5" id="KW-0697">Rotamase</keyword>
<dbReference type="InterPro" id="IPR044666">
    <property type="entry name" value="Cyclophilin_A-like"/>
</dbReference>
<feature type="repeat" description="WD" evidence="7">
    <location>
        <begin position="182"/>
        <end position="214"/>
    </location>
</feature>
<feature type="region of interest" description="Disordered" evidence="8">
    <location>
        <begin position="47"/>
        <end position="90"/>
    </location>
</feature>
<feature type="domain" description="PPIase cyclophilin-type" evidence="9">
    <location>
        <begin position="601"/>
        <end position="755"/>
    </location>
</feature>
<dbReference type="InterPro" id="IPR002130">
    <property type="entry name" value="Cyclophilin-type_PPIase_dom"/>
</dbReference>
<dbReference type="InterPro" id="IPR029000">
    <property type="entry name" value="Cyclophilin-like_dom_sf"/>
</dbReference>
<evidence type="ECO:0000256" key="3">
    <source>
        <dbReference type="ARBA" id="ARBA00022574"/>
    </source>
</evidence>
<sequence length="756" mass="84498">MSDLELDTLLTFLNELDINELFDGEVTLAEEDVKLFSSTYETCIVSTTSEEVSDTTSGESSDESVSTFRPSKRIKTEEERKRQRAYDKKSRAKRTINLSEACEAFTSRSSVNPMILFITQSRSKAQSTMSKTLLHARDDGSSDDDGPMPLPVPAPPKKKVKKLPFESSYVNNLPTAAMYERSFMHRAPVSHVLVAPETQFVVTASVDGHVKFWKKMTKGIEFVKHYKAHLGEIHGLAVSIDGLRLCSTSADRSIKFYDVLAFDMVNMLSITFTPGECCWVSAKGAIEQKVVVADQNSPALRIYKAESAGNEPCYTISKLHTAPVTVLAFNHVADCVISTDQRGHVEYWNTETYKFPTATSGVVKFKFKGETDLYELAKCKTHAMAVDVSKDGKSFVVTAKDNQIRVFRFATGKMRRKYDESLTVFEDAQADGTMHLDAIDFGRRAAVERELANSDIVSNCVFDESGYFILYTTLLGIKVVNVETNRLVKVLGKVESSDRFLRLSLFQGKPKVNTQFEKHLKASSGLKHEAEVMSDSANERDTTDPTLFCTSFKRNRFFLFSSREPDEEDGEDSNSGRDVFNEKPTLEEAQVATESSSAKVLGETAIIHTTMGDITLKLFGKECPKTVENFCTHARNGYYDNIIFHRTIKNFMVQTGDPLGDGTGGESIWGGEFEDEFHRSLRHDRPFTLSMANAGPGTNGSQFFITTVPTPWLDNKHTVFGRVEHGKDTVSNIENARVDKSDKPVKDIKIINIDIF</sequence>
<dbReference type="GO" id="GO:0003755">
    <property type="term" value="F:peptidyl-prolyl cis-trans isomerase activity"/>
    <property type="evidence" value="ECO:0007669"/>
    <property type="project" value="UniProtKB-KW"/>
</dbReference>
<name>A0A421FK38_9STRA</name>
<dbReference type="EC" id="5.2.1.8" evidence="2"/>
<dbReference type="InterPro" id="IPR001680">
    <property type="entry name" value="WD40_rpt"/>
</dbReference>
<evidence type="ECO:0000259" key="9">
    <source>
        <dbReference type="PROSITE" id="PS50072"/>
    </source>
</evidence>
<feature type="region of interest" description="Disordered" evidence="8">
    <location>
        <begin position="128"/>
        <end position="157"/>
    </location>
</feature>
<dbReference type="Pfam" id="PF00400">
    <property type="entry name" value="WD40"/>
    <property type="match status" value="2"/>
</dbReference>
<feature type="compositionally biased region" description="Low complexity" evidence="8">
    <location>
        <begin position="47"/>
        <end position="67"/>
    </location>
</feature>
<dbReference type="PANTHER" id="PTHR45625">
    <property type="entry name" value="PEPTIDYL-PROLYL CIS-TRANS ISOMERASE-RELATED"/>
    <property type="match status" value="1"/>
</dbReference>
<dbReference type="PROSITE" id="PS50082">
    <property type="entry name" value="WD_REPEATS_2"/>
    <property type="match status" value="2"/>
</dbReference>
<evidence type="ECO:0000313" key="11">
    <source>
        <dbReference type="Proteomes" id="UP000284657"/>
    </source>
</evidence>
<proteinExistence type="predicted"/>
<feature type="region of interest" description="Disordered" evidence="8">
    <location>
        <begin position="563"/>
        <end position="595"/>
    </location>
</feature>
<keyword evidence="3 7" id="KW-0853">WD repeat</keyword>
<reference evidence="10 11" key="1">
    <citation type="submission" date="2018-07" db="EMBL/GenBank/DDBJ databases">
        <title>Genome sequencing of oomycete isolates from Chile give support for New Zealand origin for Phytophthora kernoviae and make available the first Nothophytophthora sp. genome.</title>
        <authorList>
            <person name="Studholme D.J."/>
            <person name="Sanfuentes E."/>
            <person name="Panda P."/>
            <person name="Hill R."/>
            <person name="Sambles C."/>
            <person name="Grant M."/>
            <person name="Williams N.M."/>
            <person name="Mcdougal R.L."/>
        </authorList>
    </citation>
    <scope>NUCLEOTIDE SEQUENCE [LARGE SCALE GENOMIC DNA]</scope>
    <source>
        <strain evidence="10">Chile7</strain>
    </source>
</reference>
<protein>
    <recommendedName>
        <fullName evidence="2">peptidylprolyl isomerase</fullName>
        <ecNumber evidence="2">5.2.1.8</ecNumber>
    </recommendedName>
</protein>
<evidence type="ECO:0000256" key="1">
    <source>
        <dbReference type="ARBA" id="ARBA00000971"/>
    </source>
</evidence>
<dbReference type="InterPro" id="IPR015943">
    <property type="entry name" value="WD40/YVTN_repeat-like_dom_sf"/>
</dbReference>
<dbReference type="Gene3D" id="2.40.100.10">
    <property type="entry name" value="Cyclophilin-like"/>
    <property type="match status" value="1"/>
</dbReference>
<comment type="catalytic activity">
    <reaction evidence="1">
        <text>[protein]-peptidylproline (omega=180) = [protein]-peptidylproline (omega=0)</text>
        <dbReference type="Rhea" id="RHEA:16237"/>
        <dbReference type="Rhea" id="RHEA-COMP:10747"/>
        <dbReference type="Rhea" id="RHEA-COMP:10748"/>
        <dbReference type="ChEBI" id="CHEBI:83833"/>
        <dbReference type="ChEBI" id="CHEBI:83834"/>
        <dbReference type="EC" id="5.2.1.8"/>
    </reaction>
</comment>
<dbReference type="SUPFAM" id="SSF50978">
    <property type="entry name" value="WD40 repeat-like"/>
    <property type="match status" value="1"/>
</dbReference>
<dbReference type="Pfam" id="PF00160">
    <property type="entry name" value="Pro_isomerase"/>
    <property type="match status" value="1"/>
</dbReference>
<gene>
    <name evidence="10" type="ORF">BBJ29_009046</name>
</gene>
<keyword evidence="6" id="KW-0413">Isomerase</keyword>
<keyword evidence="4" id="KW-0677">Repeat</keyword>
<dbReference type="InterPro" id="IPR036322">
    <property type="entry name" value="WD40_repeat_dom_sf"/>
</dbReference>
<organism evidence="10 11">
    <name type="scientific">Phytophthora kernoviae</name>
    <dbReference type="NCBI Taxonomy" id="325452"/>
    <lineage>
        <taxon>Eukaryota</taxon>
        <taxon>Sar</taxon>
        <taxon>Stramenopiles</taxon>
        <taxon>Oomycota</taxon>
        <taxon>Peronosporomycetes</taxon>
        <taxon>Peronosporales</taxon>
        <taxon>Peronosporaceae</taxon>
        <taxon>Phytophthora</taxon>
    </lineage>
</organism>
<feature type="compositionally biased region" description="Basic and acidic residues" evidence="8">
    <location>
        <begin position="74"/>
        <end position="89"/>
    </location>
</feature>
<evidence type="ECO:0000256" key="4">
    <source>
        <dbReference type="ARBA" id="ARBA00022737"/>
    </source>
</evidence>
<dbReference type="SMART" id="SM00320">
    <property type="entry name" value="WD40"/>
    <property type="match status" value="4"/>
</dbReference>
<dbReference type="GO" id="GO:0005634">
    <property type="term" value="C:nucleus"/>
    <property type="evidence" value="ECO:0007669"/>
    <property type="project" value="UniProtKB-ARBA"/>
</dbReference>
<dbReference type="PANTHER" id="PTHR45625:SF4">
    <property type="entry name" value="PEPTIDYLPROLYL ISOMERASE DOMAIN AND WD REPEAT-CONTAINING PROTEIN 1"/>
    <property type="match status" value="1"/>
</dbReference>
<accession>A0A421FK38</accession>
<evidence type="ECO:0000256" key="7">
    <source>
        <dbReference type="PROSITE-ProRule" id="PRU00221"/>
    </source>
</evidence>
<comment type="caution">
    <text evidence="10">The sequence shown here is derived from an EMBL/GenBank/DDBJ whole genome shotgun (WGS) entry which is preliminary data.</text>
</comment>
<dbReference type="AlphaFoldDB" id="A0A421FK38"/>
<evidence type="ECO:0000256" key="8">
    <source>
        <dbReference type="SAM" id="MobiDB-lite"/>
    </source>
</evidence>
<evidence type="ECO:0000256" key="2">
    <source>
        <dbReference type="ARBA" id="ARBA00013194"/>
    </source>
</evidence>
<dbReference type="FunFam" id="2.40.100.10:FF:000003">
    <property type="entry name" value="Peptidylprolyl isomerase domain and WD repeat-containing 1"/>
    <property type="match status" value="1"/>
</dbReference>
<dbReference type="CDD" id="cd01927">
    <property type="entry name" value="cyclophilin_WD40"/>
    <property type="match status" value="1"/>
</dbReference>
<evidence type="ECO:0000256" key="6">
    <source>
        <dbReference type="ARBA" id="ARBA00023235"/>
    </source>
</evidence>
<dbReference type="EMBL" id="MBAD02002616">
    <property type="protein sequence ID" value="RLN45969.1"/>
    <property type="molecule type" value="Genomic_DNA"/>
</dbReference>
<feature type="repeat" description="WD" evidence="7">
    <location>
        <begin position="226"/>
        <end position="259"/>
    </location>
</feature>
<evidence type="ECO:0000313" key="10">
    <source>
        <dbReference type="EMBL" id="RLN45969.1"/>
    </source>
</evidence>
<dbReference type="PRINTS" id="PR00153">
    <property type="entry name" value="CSAPPISMRASE"/>
</dbReference>
<dbReference type="Gene3D" id="2.130.10.10">
    <property type="entry name" value="YVTN repeat-like/Quinoprotein amine dehydrogenase"/>
    <property type="match status" value="1"/>
</dbReference>
<dbReference type="Proteomes" id="UP000284657">
    <property type="component" value="Unassembled WGS sequence"/>
</dbReference>
<dbReference type="PROSITE" id="PS50072">
    <property type="entry name" value="CSA_PPIASE_2"/>
    <property type="match status" value="1"/>
</dbReference>
<evidence type="ECO:0000256" key="5">
    <source>
        <dbReference type="ARBA" id="ARBA00023110"/>
    </source>
</evidence>
<dbReference type="SUPFAM" id="SSF50891">
    <property type="entry name" value="Cyclophilin-like"/>
    <property type="match status" value="1"/>
</dbReference>